<name>A0A7X5HW76_9FIRM</name>
<evidence type="ECO:0000256" key="1">
    <source>
        <dbReference type="ARBA" id="ARBA00022448"/>
    </source>
</evidence>
<dbReference type="InterPro" id="IPR003593">
    <property type="entry name" value="AAA+_ATPase"/>
</dbReference>
<sequence>MDRTNGITLHELTKTWPQPGGAERLTVFSGLSHTFPPGSRTAIVGPSGSGKTTLLQMVAGLEAPDGGFVEAPKAPELGYVFQSPALWPHKTVRSNMRYGLGEHLFSGADPLEEARYRDILQALELEDLQGKYPATLSGGQAKRVSLARTLVTRPSCLLLDEPLGALDGALKDRVLDFLLEWVHWTEATLLYVTHDHGEARRICTRVLEVRDQGLVEVG</sequence>
<protein>
    <submittedName>
        <fullName evidence="5">ATP-binding cassette domain-containing protein</fullName>
    </submittedName>
</protein>
<dbReference type="GO" id="GO:0005524">
    <property type="term" value="F:ATP binding"/>
    <property type="evidence" value="ECO:0007669"/>
    <property type="project" value="UniProtKB-KW"/>
</dbReference>
<gene>
    <name evidence="5" type="ORF">GXN74_08585</name>
</gene>
<dbReference type="Pfam" id="PF00005">
    <property type="entry name" value="ABC_tran"/>
    <property type="match status" value="1"/>
</dbReference>
<dbReference type="AlphaFoldDB" id="A0A7X5HW76"/>
<dbReference type="InterPro" id="IPR003439">
    <property type="entry name" value="ABC_transporter-like_ATP-bd"/>
</dbReference>
<dbReference type="RefSeq" id="WP_162370521.1">
    <property type="nucleotide sequence ID" value="NZ_JAAEEH010000021.1"/>
</dbReference>
<dbReference type="Proteomes" id="UP000461585">
    <property type="component" value="Unassembled WGS sequence"/>
</dbReference>
<keyword evidence="3 5" id="KW-0067">ATP-binding</keyword>
<proteinExistence type="predicted"/>
<dbReference type="InterPro" id="IPR050093">
    <property type="entry name" value="ABC_SmlMolc_Importer"/>
</dbReference>
<dbReference type="PANTHER" id="PTHR42781:SF4">
    <property type="entry name" value="SPERMIDINE_PUTRESCINE IMPORT ATP-BINDING PROTEIN POTA"/>
    <property type="match status" value="1"/>
</dbReference>
<keyword evidence="2" id="KW-0547">Nucleotide-binding</keyword>
<dbReference type="PROSITE" id="PS00211">
    <property type="entry name" value="ABC_TRANSPORTER_1"/>
    <property type="match status" value="1"/>
</dbReference>
<dbReference type="PROSITE" id="PS50893">
    <property type="entry name" value="ABC_TRANSPORTER_2"/>
    <property type="match status" value="1"/>
</dbReference>
<dbReference type="SUPFAM" id="SSF52540">
    <property type="entry name" value="P-loop containing nucleoside triphosphate hydrolases"/>
    <property type="match status" value="1"/>
</dbReference>
<accession>A0A7X5HW76</accession>
<dbReference type="EMBL" id="JAAEEH010000021">
    <property type="protein sequence ID" value="NDL67793.1"/>
    <property type="molecule type" value="Genomic_DNA"/>
</dbReference>
<organism evidence="5 6">
    <name type="scientific">Anaerotalea alkaliphila</name>
    <dbReference type="NCBI Taxonomy" id="2662126"/>
    <lineage>
        <taxon>Bacteria</taxon>
        <taxon>Bacillati</taxon>
        <taxon>Bacillota</taxon>
        <taxon>Clostridia</taxon>
        <taxon>Eubacteriales</taxon>
        <taxon>Anaerotalea</taxon>
    </lineage>
</organism>
<evidence type="ECO:0000313" key="5">
    <source>
        <dbReference type="EMBL" id="NDL67793.1"/>
    </source>
</evidence>
<dbReference type="InterPro" id="IPR027417">
    <property type="entry name" value="P-loop_NTPase"/>
</dbReference>
<reference evidence="5 6" key="1">
    <citation type="submission" date="2020-01" db="EMBL/GenBank/DDBJ databases">
        <title>Anaeroalcalibacter tamaniensis gen. nov., sp. nov., moderately halophilic strictly anaerobic fermenter bacterium from mud volcano of Taman peninsula.</title>
        <authorList>
            <person name="Frolova A."/>
            <person name="Merkel A.Y."/>
            <person name="Slobodkin A.I."/>
        </authorList>
    </citation>
    <scope>NUCLEOTIDE SEQUENCE [LARGE SCALE GENOMIC DNA]</scope>
    <source>
        <strain evidence="5 6">F-3ap</strain>
    </source>
</reference>
<dbReference type="GO" id="GO:0016887">
    <property type="term" value="F:ATP hydrolysis activity"/>
    <property type="evidence" value="ECO:0007669"/>
    <property type="project" value="InterPro"/>
</dbReference>
<comment type="caution">
    <text evidence="5">The sequence shown here is derived from an EMBL/GenBank/DDBJ whole genome shotgun (WGS) entry which is preliminary data.</text>
</comment>
<evidence type="ECO:0000313" key="6">
    <source>
        <dbReference type="Proteomes" id="UP000461585"/>
    </source>
</evidence>
<feature type="domain" description="ABC transporter" evidence="4">
    <location>
        <begin position="7"/>
        <end position="218"/>
    </location>
</feature>
<evidence type="ECO:0000256" key="3">
    <source>
        <dbReference type="ARBA" id="ARBA00022840"/>
    </source>
</evidence>
<keyword evidence="1" id="KW-0813">Transport</keyword>
<evidence type="ECO:0000256" key="2">
    <source>
        <dbReference type="ARBA" id="ARBA00022741"/>
    </source>
</evidence>
<keyword evidence="6" id="KW-1185">Reference proteome</keyword>
<dbReference type="InterPro" id="IPR017871">
    <property type="entry name" value="ABC_transporter-like_CS"/>
</dbReference>
<dbReference type="PANTHER" id="PTHR42781">
    <property type="entry name" value="SPERMIDINE/PUTRESCINE IMPORT ATP-BINDING PROTEIN POTA"/>
    <property type="match status" value="1"/>
</dbReference>
<evidence type="ECO:0000259" key="4">
    <source>
        <dbReference type="PROSITE" id="PS50893"/>
    </source>
</evidence>
<dbReference type="SMART" id="SM00382">
    <property type="entry name" value="AAA"/>
    <property type="match status" value="1"/>
</dbReference>
<dbReference type="Gene3D" id="3.40.50.300">
    <property type="entry name" value="P-loop containing nucleotide triphosphate hydrolases"/>
    <property type="match status" value="1"/>
</dbReference>